<name>A0A9N9YYM5_9HYPO</name>
<evidence type="ECO:0000313" key="1">
    <source>
        <dbReference type="EMBL" id="CAH0045974.1"/>
    </source>
</evidence>
<evidence type="ECO:0000313" key="2">
    <source>
        <dbReference type="Proteomes" id="UP000775872"/>
    </source>
</evidence>
<keyword evidence="2" id="KW-1185">Reference proteome</keyword>
<sequence length="214" mass="23591">MATLTYNMHGILWQTDLICASVSKLFVDMKKGTQGVPHAELRLVLVENGTDKWSCSIGSNPGLAVNKDSPFDITFTVRNGADTPADILMSFEFKSTASFLGCLSILRGSNSIGPPENLFQFSCIDNRGSRDVIFQWILRLNEWKIIDLKAHAVVMPPGRSLLGEPQLEFEKFITKDYTESGSGVIQTTEDIQIHRGCFYSGHVRATGTQGATMP</sequence>
<dbReference type="Proteomes" id="UP000775872">
    <property type="component" value="Unassembled WGS sequence"/>
</dbReference>
<dbReference type="AlphaFoldDB" id="A0A9N9YYM5"/>
<protein>
    <submittedName>
        <fullName evidence="1">Uncharacterized protein</fullName>
    </submittedName>
</protein>
<reference evidence="2" key="1">
    <citation type="submission" date="2019-06" db="EMBL/GenBank/DDBJ databases">
        <authorList>
            <person name="Broberg M."/>
        </authorList>
    </citation>
    <scope>NUCLEOTIDE SEQUENCE [LARGE SCALE GENOMIC DNA]</scope>
</reference>
<dbReference type="OrthoDB" id="5136489at2759"/>
<gene>
    <name evidence="1" type="ORF">CSOL1703_00012607</name>
</gene>
<accession>A0A9N9YYM5</accession>
<dbReference type="EMBL" id="CABFOC020000013">
    <property type="protein sequence ID" value="CAH0045974.1"/>
    <property type="molecule type" value="Genomic_DNA"/>
</dbReference>
<reference evidence="1 2" key="2">
    <citation type="submission" date="2021-10" db="EMBL/GenBank/DDBJ databases">
        <authorList>
            <person name="Piombo E."/>
        </authorList>
    </citation>
    <scope>NUCLEOTIDE SEQUENCE [LARGE SCALE GENOMIC DNA]</scope>
</reference>
<organism evidence="1 2">
    <name type="scientific">Clonostachys solani</name>
    <dbReference type="NCBI Taxonomy" id="160281"/>
    <lineage>
        <taxon>Eukaryota</taxon>
        <taxon>Fungi</taxon>
        <taxon>Dikarya</taxon>
        <taxon>Ascomycota</taxon>
        <taxon>Pezizomycotina</taxon>
        <taxon>Sordariomycetes</taxon>
        <taxon>Hypocreomycetidae</taxon>
        <taxon>Hypocreales</taxon>
        <taxon>Bionectriaceae</taxon>
        <taxon>Clonostachys</taxon>
    </lineage>
</organism>
<comment type="caution">
    <text evidence="1">The sequence shown here is derived from an EMBL/GenBank/DDBJ whole genome shotgun (WGS) entry which is preliminary data.</text>
</comment>
<proteinExistence type="predicted"/>